<accession>A0ABT7PDQ3</accession>
<dbReference type="EMBL" id="JASZZN010000003">
    <property type="protein sequence ID" value="MDM4014635.1"/>
    <property type="molecule type" value="Genomic_DNA"/>
</dbReference>
<protein>
    <submittedName>
        <fullName evidence="1">Uncharacterized protein</fullName>
    </submittedName>
</protein>
<sequence length="145" mass="15688">MSYAPEYYGSSVQRGKITIDGTLVSGGASVPTIINLPDHPAGDTWQGVTETVLEYEDGSPLNLVDASLLMQIKRRRSDRLPVLELSSEANDITIVDATGGVFSISPQSIDLSPGDYVYDLQVTLRNGDVMTPIQGNWKITSDVSR</sequence>
<dbReference type="Proteomes" id="UP001239462">
    <property type="component" value="Unassembled WGS sequence"/>
</dbReference>
<evidence type="ECO:0000313" key="2">
    <source>
        <dbReference type="Proteomes" id="UP001239462"/>
    </source>
</evidence>
<comment type="caution">
    <text evidence="1">The sequence shown here is derived from an EMBL/GenBank/DDBJ whole genome shotgun (WGS) entry which is preliminary data.</text>
</comment>
<organism evidence="1 2">
    <name type="scientific">Roseiconus lacunae</name>
    <dbReference type="NCBI Taxonomy" id="2605694"/>
    <lineage>
        <taxon>Bacteria</taxon>
        <taxon>Pseudomonadati</taxon>
        <taxon>Planctomycetota</taxon>
        <taxon>Planctomycetia</taxon>
        <taxon>Pirellulales</taxon>
        <taxon>Pirellulaceae</taxon>
        <taxon>Roseiconus</taxon>
    </lineage>
</organism>
<reference evidence="1 2" key="1">
    <citation type="submission" date="2023-06" db="EMBL/GenBank/DDBJ databases">
        <title>Roseiconus lacunae JC819 isolated from Gulf of Mannar region, Tamil Nadu.</title>
        <authorList>
            <person name="Pk S."/>
            <person name="Ch S."/>
            <person name="Ch V.R."/>
        </authorList>
    </citation>
    <scope>NUCLEOTIDE SEQUENCE [LARGE SCALE GENOMIC DNA]</scope>
    <source>
        <strain evidence="1 2">JC819</strain>
    </source>
</reference>
<proteinExistence type="predicted"/>
<keyword evidence="2" id="KW-1185">Reference proteome</keyword>
<name>A0ABT7PDQ3_9BACT</name>
<dbReference type="RefSeq" id="WP_289162319.1">
    <property type="nucleotide sequence ID" value="NZ_JASZZN010000003.1"/>
</dbReference>
<gene>
    <name evidence="1" type="ORF">QTN89_04275</name>
</gene>
<evidence type="ECO:0000313" key="1">
    <source>
        <dbReference type="EMBL" id="MDM4014635.1"/>
    </source>
</evidence>